<dbReference type="HOGENOM" id="CLU_172736_2_0_1"/>
<dbReference type="GeneID" id="11468700"/>
<reference evidence="4 5" key="1">
    <citation type="journal article" date="2011" name="G3 (Bethesda)">
        <title>Genome evolution in the Eremothecium clade of the Saccharomyces complex revealed by comparative genomics.</title>
        <authorList>
            <person name="Wendland J."/>
            <person name="Walther A."/>
        </authorList>
    </citation>
    <scope>NUCLEOTIDE SEQUENCE [LARGE SCALE GENOMIC DNA]</scope>
    <source>
        <strain evidence="5">CBS 270.75 / DBVPG 7215 / KCTC 17166 / NRRL Y-17582</strain>
    </source>
</reference>
<evidence type="ECO:0000256" key="3">
    <source>
        <dbReference type="ARBA" id="ARBA00023136"/>
    </source>
</evidence>
<proteinExistence type="predicted"/>
<evidence type="ECO:0000313" key="5">
    <source>
        <dbReference type="Proteomes" id="UP000006790"/>
    </source>
</evidence>
<dbReference type="RefSeq" id="XP_003647148.1">
    <property type="nucleotide sequence ID" value="XM_003647100.1"/>
</dbReference>
<dbReference type="OMA" id="GQAYMIF"/>
<dbReference type="InterPro" id="IPR021278">
    <property type="entry name" value="ATP19"/>
</dbReference>
<keyword evidence="3" id="KW-0472">Membrane</keyword>
<evidence type="ECO:0000256" key="2">
    <source>
        <dbReference type="ARBA" id="ARBA00023128"/>
    </source>
</evidence>
<dbReference type="PANTHER" id="PTHR28074">
    <property type="entry name" value="ATP SYNTHASE SUBUNIT K, MITOCHONDRIAL"/>
    <property type="match status" value="1"/>
</dbReference>
<dbReference type="eggNOG" id="ENOG502SE1Z">
    <property type="taxonomic scope" value="Eukaryota"/>
</dbReference>
<organism evidence="4 5">
    <name type="scientific">Eremothecium cymbalariae (strain CBS 270.75 / DBVPG 7215 / KCTC 17166 / NRRL Y-17582)</name>
    <name type="common">Yeast</name>
    <dbReference type="NCBI Taxonomy" id="931890"/>
    <lineage>
        <taxon>Eukaryota</taxon>
        <taxon>Fungi</taxon>
        <taxon>Dikarya</taxon>
        <taxon>Ascomycota</taxon>
        <taxon>Saccharomycotina</taxon>
        <taxon>Saccharomycetes</taxon>
        <taxon>Saccharomycetales</taxon>
        <taxon>Saccharomycetaceae</taxon>
        <taxon>Eremothecium</taxon>
    </lineage>
</organism>
<dbReference type="STRING" id="931890.I6NE39"/>
<keyword evidence="5" id="KW-1185">Reference proteome</keyword>
<sequence length="73" mass="8096">MGQAYMIFGRVMQPHVLALATIGSVAAGVTYASMGTKRVEPQQQAALLPLKQEREEEFDLEKLISDFIKEEGK</sequence>
<evidence type="ECO:0000313" key="4">
    <source>
        <dbReference type="EMBL" id="AET40331.1"/>
    </source>
</evidence>
<dbReference type="GO" id="GO:0015986">
    <property type="term" value="P:proton motive force-driven ATP synthesis"/>
    <property type="evidence" value="ECO:0007669"/>
    <property type="project" value="TreeGrafter"/>
</dbReference>
<dbReference type="FunCoup" id="I6NE39">
    <property type="interactions" value="61"/>
</dbReference>
<accession>I6NE39</accession>
<dbReference type="OrthoDB" id="2094445at2759"/>
<dbReference type="PANTHER" id="PTHR28074:SF1">
    <property type="entry name" value="ATP SYNTHASE SUBUNIT K, MITOCHONDRIAL"/>
    <property type="match status" value="1"/>
</dbReference>
<comment type="subcellular location">
    <subcellularLocation>
        <location evidence="1">Mitochondrion membrane</location>
    </subcellularLocation>
</comment>
<dbReference type="AlphaFoldDB" id="I6NE39"/>
<evidence type="ECO:0000256" key="1">
    <source>
        <dbReference type="ARBA" id="ARBA00004325"/>
    </source>
</evidence>
<dbReference type="Proteomes" id="UP000006790">
    <property type="component" value="Chromosome 5"/>
</dbReference>
<dbReference type="EMBL" id="CP002501">
    <property type="protein sequence ID" value="AET40331.1"/>
    <property type="molecule type" value="Genomic_DNA"/>
</dbReference>
<keyword evidence="2" id="KW-0496">Mitochondrion</keyword>
<dbReference type="InParanoid" id="I6NE39"/>
<dbReference type="GO" id="GO:0031966">
    <property type="term" value="C:mitochondrial membrane"/>
    <property type="evidence" value="ECO:0007669"/>
    <property type="project" value="UniProtKB-SubCell"/>
</dbReference>
<gene>
    <name evidence="4" type="ordered locus">Ecym_5594</name>
</gene>
<dbReference type="KEGG" id="erc:Ecym_5594"/>
<dbReference type="Pfam" id="PF11022">
    <property type="entry name" value="ATP19"/>
    <property type="match status" value="1"/>
</dbReference>
<protein>
    <recommendedName>
        <fullName evidence="6">ATP synthase subunit K, mitochondrial</fullName>
    </recommendedName>
</protein>
<evidence type="ECO:0008006" key="6">
    <source>
        <dbReference type="Google" id="ProtNLM"/>
    </source>
</evidence>
<name>I6NE39_ERECY</name>